<proteinExistence type="predicted"/>
<reference evidence="2" key="1">
    <citation type="submission" date="2022-08" db="EMBL/GenBank/DDBJ databases">
        <title>Alicyclobacillus dauci DSM2870, complete genome.</title>
        <authorList>
            <person name="Wang Q."/>
            <person name="Cai R."/>
            <person name="Wang Z."/>
        </authorList>
    </citation>
    <scope>NUCLEOTIDE SEQUENCE</scope>
    <source>
        <strain evidence="2">DSM 28700</strain>
    </source>
</reference>
<name>A0ABY6Z466_9BACL</name>
<evidence type="ECO:0000256" key="1">
    <source>
        <dbReference type="SAM" id="Coils"/>
    </source>
</evidence>
<dbReference type="Proteomes" id="UP001164803">
    <property type="component" value="Chromosome"/>
</dbReference>
<gene>
    <name evidence="2" type="ORF">NZD86_03735</name>
</gene>
<dbReference type="RefSeq" id="WP_268045163.1">
    <property type="nucleotide sequence ID" value="NZ_CP104064.1"/>
</dbReference>
<accession>A0ABY6Z466</accession>
<dbReference type="EMBL" id="CP104064">
    <property type="protein sequence ID" value="WAH37651.1"/>
    <property type="molecule type" value="Genomic_DNA"/>
</dbReference>
<keyword evidence="3" id="KW-1185">Reference proteome</keyword>
<evidence type="ECO:0000313" key="2">
    <source>
        <dbReference type="EMBL" id="WAH37651.1"/>
    </source>
</evidence>
<keyword evidence="1" id="KW-0175">Coiled coil</keyword>
<sequence>MDDTLRKMVDLGVGFITLSRDKITETAKQWAEERKLTPTQTRELIQAMVERGEQGRSDLQQSIQEQVQKTLHKLGIREDHDEIRSELAALRELMSRLDARIGHLEEKLSDEADRTE</sequence>
<evidence type="ECO:0008006" key="4">
    <source>
        <dbReference type="Google" id="ProtNLM"/>
    </source>
</evidence>
<evidence type="ECO:0000313" key="3">
    <source>
        <dbReference type="Proteomes" id="UP001164803"/>
    </source>
</evidence>
<protein>
    <recommendedName>
        <fullName evidence="4">Polyhydroxyalkanoate synthesis regulator phasin</fullName>
    </recommendedName>
</protein>
<organism evidence="2 3">
    <name type="scientific">Alicyclobacillus dauci</name>
    <dbReference type="NCBI Taxonomy" id="1475485"/>
    <lineage>
        <taxon>Bacteria</taxon>
        <taxon>Bacillati</taxon>
        <taxon>Bacillota</taxon>
        <taxon>Bacilli</taxon>
        <taxon>Bacillales</taxon>
        <taxon>Alicyclobacillaceae</taxon>
        <taxon>Alicyclobacillus</taxon>
    </lineage>
</organism>
<feature type="coiled-coil region" evidence="1">
    <location>
        <begin position="80"/>
        <end position="107"/>
    </location>
</feature>